<evidence type="ECO:0000313" key="3">
    <source>
        <dbReference type="Proteomes" id="UP000093819"/>
    </source>
</evidence>
<proteinExistence type="predicted"/>
<comment type="caution">
    <text evidence="2">The sequence shown here is derived from an EMBL/GenBank/DDBJ whole genome shotgun (WGS) entry which is preliminary data.</text>
</comment>
<sequence length="119" mass="13742">MHEYRRFIQAELDARGWKPADLVRRSKLRRQLIWKILHDDRDHLGQMPDDTTLEAIADGFGIPVDRVRTAAARSLVGYTDDGRPVATDLEAVPTDVLIEELRRRTSWRGLKPNLEEDPL</sequence>
<dbReference type="CDD" id="cd00093">
    <property type="entry name" value="HTH_XRE"/>
    <property type="match status" value="1"/>
</dbReference>
<accession>A0A1A3NN60</accession>
<dbReference type="EMBL" id="LZLR01000093">
    <property type="protein sequence ID" value="OBK22514.1"/>
    <property type="molecule type" value="Genomic_DNA"/>
</dbReference>
<evidence type="ECO:0000259" key="1">
    <source>
        <dbReference type="PROSITE" id="PS50943"/>
    </source>
</evidence>
<feature type="domain" description="HTH cro/C1-type" evidence="1">
    <location>
        <begin position="8"/>
        <end position="67"/>
    </location>
</feature>
<reference evidence="2 3" key="1">
    <citation type="submission" date="2016-06" db="EMBL/GenBank/DDBJ databases">
        <authorList>
            <person name="Kjaerup R.B."/>
            <person name="Dalgaard T.S."/>
            <person name="Juul-Madsen H.R."/>
        </authorList>
    </citation>
    <scope>NUCLEOTIDE SEQUENCE [LARGE SCALE GENOMIC DNA]</scope>
    <source>
        <strain evidence="2 3">1245335.1</strain>
    </source>
</reference>
<name>A0A1A3NN60_MYCAS</name>
<organism evidence="2 3">
    <name type="scientific">Mycobacterium asiaticum</name>
    <dbReference type="NCBI Taxonomy" id="1790"/>
    <lineage>
        <taxon>Bacteria</taxon>
        <taxon>Bacillati</taxon>
        <taxon>Actinomycetota</taxon>
        <taxon>Actinomycetes</taxon>
        <taxon>Mycobacteriales</taxon>
        <taxon>Mycobacteriaceae</taxon>
        <taxon>Mycobacterium</taxon>
    </lineage>
</organism>
<protein>
    <recommendedName>
        <fullName evidence="1">HTH cro/C1-type domain-containing protein</fullName>
    </recommendedName>
</protein>
<dbReference type="AlphaFoldDB" id="A0A1A3NN60"/>
<dbReference type="PROSITE" id="PS50943">
    <property type="entry name" value="HTH_CROC1"/>
    <property type="match status" value="1"/>
</dbReference>
<gene>
    <name evidence="2" type="ORF">A5635_21595</name>
</gene>
<evidence type="ECO:0000313" key="2">
    <source>
        <dbReference type="EMBL" id="OBK22514.1"/>
    </source>
</evidence>
<dbReference type="Proteomes" id="UP000093819">
    <property type="component" value="Unassembled WGS sequence"/>
</dbReference>
<dbReference type="InterPro" id="IPR001387">
    <property type="entry name" value="Cro/C1-type_HTH"/>
</dbReference>